<dbReference type="GO" id="GO:0005737">
    <property type="term" value="C:cytoplasm"/>
    <property type="evidence" value="ECO:0007669"/>
    <property type="project" value="TreeGrafter"/>
</dbReference>
<reference evidence="2 3" key="1">
    <citation type="submission" date="2019-09" db="EMBL/GenBank/DDBJ databases">
        <title>Bird 10,000 Genomes (B10K) Project - Family phase.</title>
        <authorList>
            <person name="Zhang G."/>
        </authorList>
    </citation>
    <scope>NUCLEOTIDE SEQUENCE [LARGE SCALE GENOMIC DNA]</scope>
    <source>
        <strain evidence="2">B10K-DU-012-58</strain>
        <tissue evidence="2">Muscle</tissue>
    </source>
</reference>
<evidence type="ECO:0000313" key="3">
    <source>
        <dbReference type="Proteomes" id="UP000580171"/>
    </source>
</evidence>
<feature type="non-terminal residue" evidence="2">
    <location>
        <position position="1"/>
    </location>
</feature>
<dbReference type="GO" id="GO:0005886">
    <property type="term" value="C:plasma membrane"/>
    <property type="evidence" value="ECO:0007669"/>
    <property type="project" value="TreeGrafter"/>
</dbReference>
<dbReference type="EMBL" id="VYZV01041286">
    <property type="protein sequence ID" value="NXS75808.1"/>
    <property type="molecule type" value="Genomic_DNA"/>
</dbReference>
<gene>
    <name evidence="2" type="primary">Dock5_0</name>
    <name evidence="2" type="ORF">PANHAL_R00844</name>
</gene>
<feature type="domain" description="Dedicator of cytokinesis TPR repeats region" evidence="1">
    <location>
        <begin position="7"/>
        <end position="89"/>
    </location>
</feature>
<dbReference type="Proteomes" id="UP000580171">
    <property type="component" value="Unassembled WGS sequence"/>
</dbReference>
<evidence type="ECO:0000259" key="1">
    <source>
        <dbReference type="Pfam" id="PF23554"/>
    </source>
</evidence>
<dbReference type="GO" id="GO:0007264">
    <property type="term" value="P:small GTPase-mediated signal transduction"/>
    <property type="evidence" value="ECO:0007669"/>
    <property type="project" value="InterPro"/>
</dbReference>
<comment type="caution">
    <text evidence="2">The sequence shown here is derived from an EMBL/GenBank/DDBJ whole genome shotgun (WGS) entry which is preliminary data.</text>
</comment>
<protein>
    <submittedName>
        <fullName evidence="2">DOCK5 protein</fullName>
    </submittedName>
</protein>
<organism evidence="2 3">
    <name type="scientific">Pandion haliaetus</name>
    <name type="common">Osprey</name>
    <name type="synonym">Falco haliaetus</name>
    <dbReference type="NCBI Taxonomy" id="56262"/>
    <lineage>
        <taxon>Eukaryota</taxon>
        <taxon>Metazoa</taxon>
        <taxon>Chordata</taxon>
        <taxon>Craniata</taxon>
        <taxon>Vertebrata</taxon>
        <taxon>Euteleostomi</taxon>
        <taxon>Archelosauria</taxon>
        <taxon>Archosauria</taxon>
        <taxon>Dinosauria</taxon>
        <taxon>Saurischia</taxon>
        <taxon>Theropoda</taxon>
        <taxon>Coelurosauria</taxon>
        <taxon>Aves</taxon>
        <taxon>Neognathae</taxon>
        <taxon>Neoaves</taxon>
        <taxon>Telluraves</taxon>
        <taxon>Accipitrimorphae</taxon>
        <taxon>Accipitriformes</taxon>
        <taxon>Pandionidae</taxon>
        <taxon>Pandion</taxon>
    </lineage>
</organism>
<dbReference type="Pfam" id="PF23554">
    <property type="entry name" value="TPR_DOCK"/>
    <property type="match status" value="1"/>
</dbReference>
<dbReference type="AlphaFoldDB" id="A0A7L2X1J3"/>
<dbReference type="GO" id="GO:0016477">
    <property type="term" value="P:cell migration"/>
    <property type="evidence" value="ECO:0007669"/>
    <property type="project" value="TreeGrafter"/>
</dbReference>
<name>A0A7L2X1J3_PANHA</name>
<dbReference type="PANTHER" id="PTHR45653">
    <property type="entry name" value="DEDICATOR OF CYTOKINESIS"/>
    <property type="match status" value="1"/>
</dbReference>
<dbReference type="GO" id="GO:0031267">
    <property type="term" value="F:small GTPase binding"/>
    <property type="evidence" value="ECO:0007669"/>
    <property type="project" value="TreeGrafter"/>
</dbReference>
<dbReference type="InterPro" id="IPR056372">
    <property type="entry name" value="TPR_DOCK"/>
</dbReference>
<dbReference type="PANTHER" id="PTHR45653:SF3">
    <property type="entry name" value="DEDICATOR OF CYTOKINESIS PROTEIN 5"/>
    <property type="match status" value="1"/>
</dbReference>
<keyword evidence="3" id="KW-1185">Reference proteome</keyword>
<dbReference type="GO" id="GO:0007520">
    <property type="term" value="P:myoblast fusion"/>
    <property type="evidence" value="ECO:0007669"/>
    <property type="project" value="TreeGrafter"/>
</dbReference>
<sequence>NKVWCSSFIFLECRDALLPLLIDQLSGQLDDNSNKPDHEACSQLLSNVLEVLDRKDVGPTAVHIQLIMERLLRRINRTVIGMSRQSPYIV</sequence>
<proteinExistence type="predicted"/>
<dbReference type="InterPro" id="IPR026791">
    <property type="entry name" value="DOCK"/>
</dbReference>
<dbReference type="OrthoDB" id="9057561at2759"/>
<feature type="non-terminal residue" evidence="2">
    <location>
        <position position="90"/>
    </location>
</feature>
<accession>A0A7L2X1J3</accession>
<evidence type="ECO:0000313" key="2">
    <source>
        <dbReference type="EMBL" id="NXS75808.1"/>
    </source>
</evidence>
<dbReference type="GO" id="GO:0005085">
    <property type="term" value="F:guanyl-nucleotide exchange factor activity"/>
    <property type="evidence" value="ECO:0007669"/>
    <property type="project" value="InterPro"/>
</dbReference>